<comment type="cofactor">
    <cofactor evidence="2">
        <name>Mg(2+)</name>
        <dbReference type="ChEBI" id="CHEBI:18420"/>
    </cofactor>
</comment>
<dbReference type="InterPro" id="IPR036397">
    <property type="entry name" value="RNaseH_sf"/>
</dbReference>
<proteinExistence type="inferred from homology"/>
<keyword evidence="8" id="KW-0255">Endonuclease</keyword>
<evidence type="ECO:0000256" key="10">
    <source>
        <dbReference type="ARBA" id="ARBA00022842"/>
    </source>
</evidence>
<dbReference type="GO" id="GO:0004523">
    <property type="term" value="F:RNA-DNA hybrid ribonuclease activity"/>
    <property type="evidence" value="ECO:0007669"/>
    <property type="project" value="UniProtKB-EC"/>
</dbReference>
<comment type="subunit">
    <text evidence="4">Monomer.</text>
</comment>
<dbReference type="OrthoDB" id="6388625at2"/>
<keyword evidence="7" id="KW-0479">Metal-binding</keyword>
<reference evidence="12 13" key="1">
    <citation type="submission" date="2016-12" db="EMBL/GenBank/DDBJ databases">
        <authorList>
            <person name="Song W.-J."/>
            <person name="Kurnit D.M."/>
        </authorList>
    </citation>
    <scope>NUCLEOTIDE SEQUENCE [LARGE SCALE GENOMIC DNA]</scope>
    <source>
        <strain evidence="12 13">ATCC 43942</strain>
    </source>
</reference>
<evidence type="ECO:0000256" key="7">
    <source>
        <dbReference type="ARBA" id="ARBA00022723"/>
    </source>
</evidence>
<dbReference type="GO" id="GO:0046872">
    <property type="term" value="F:metal ion binding"/>
    <property type="evidence" value="ECO:0007669"/>
    <property type="project" value="UniProtKB-KW"/>
</dbReference>
<dbReference type="Gene3D" id="3.30.420.10">
    <property type="entry name" value="Ribonuclease H-like superfamily/Ribonuclease H"/>
    <property type="match status" value="1"/>
</dbReference>
<dbReference type="InterPro" id="IPR002156">
    <property type="entry name" value="RNaseH_domain"/>
</dbReference>
<dbReference type="EC" id="3.1.26.4" evidence="5"/>
<dbReference type="Pfam" id="PF00075">
    <property type="entry name" value="RNase_H"/>
    <property type="match status" value="1"/>
</dbReference>
<dbReference type="RefSeq" id="WP_088133952.1">
    <property type="nucleotide sequence ID" value="NZ_CP018835.1"/>
</dbReference>
<dbReference type="GO" id="GO:0003676">
    <property type="term" value="F:nucleic acid binding"/>
    <property type="evidence" value="ECO:0007669"/>
    <property type="project" value="InterPro"/>
</dbReference>
<dbReference type="PANTHER" id="PTHR10642:SF26">
    <property type="entry name" value="RIBONUCLEASE H1"/>
    <property type="match status" value="1"/>
</dbReference>
<evidence type="ECO:0000313" key="13">
    <source>
        <dbReference type="Proteomes" id="UP000196708"/>
    </source>
</evidence>
<dbReference type="Proteomes" id="UP000196708">
    <property type="component" value="Chromosome 1"/>
</dbReference>
<dbReference type="InterPro" id="IPR022892">
    <property type="entry name" value="RNaseHI"/>
</dbReference>
<dbReference type="CDD" id="cd09278">
    <property type="entry name" value="RNase_HI_prokaryote_like"/>
    <property type="match status" value="1"/>
</dbReference>
<dbReference type="EMBL" id="CP018835">
    <property type="protein sequence ID" value="ASA55915.1"/>
    <property type="molecule type" value="Genomic_DNA"/>
</dbReference>
<evidence type="ECO:0000256" key="9">
    <source>
        <dbReference type="ARBA" id="ARBA00022801"/>
    </source>
</evidence>
<evidence type="ECO:0000256" key="6">
    <source>
        <dbReference type="ARBA" id="ARBA00022722"/>
    </source>
</evidence>
<evidence type="ECO:0000256" key="2">
    <source>
        <dbReference type="ARBA" id="ARBA00001946"/>
    </source>
</evidence>
<evidence type="ECO:0000256" key="4">
    <source>
        <dbReference type="ARBA" id="ARBA00011245"/>
    </source>
</evidence>
<dbReference type="InterPro" id="IPR012337">
    <property type="entry name" value="RNaseH-like_sf"/>
</dbReference>
<dbReference type="KEGG" id="vga:BSQ33_09570"/>
<evidence type="ECO:0000256" key="8">
    <source>
        <dbReference type="ARBA" id="ARBA00022759"/>
    </source>
</evidence>
<dbReference type="PANTHER" id="PTHR10642">
    <property type="entry name" value="RIBONUCLEASE H1"/>
    <property type="match status" value="1"/>
</dbReference>
<keyword evidence="9" id="KW-0378">Hydrolase</keyword>
<name>A0A1Z2SFI5_VIBGA</name>
<evidence type="ECO:0000256" key="1">
    <source>
        <dbReference type="ARBA" id="ARBA00000077"/>
    </source>
</evidence>
<evidence type="ECO:0000256" key="5">
    <source>
        <dbReference type="ARBA" id="ARBA00012180"/>
    </source>
</evidence>
<dbReference type="AlphaFoldDB" id="A0A1Z2SFI5"/>
<dbReference type="PROSITE" id="PS50879">
    <property type="entry name" value="RNASE_H_1"/>
    <property type="match status" value="1"/>
</dbReference>
<keyword evidence="10" id="KW-0460">Magnesium</keyword>
<gene>
    <name evidence="12" type="ORF">BSQ33_09570</name>
</gene>
<evidence type="ECO:0000259" key="11">
    <source>
        <dbReference type="PROSITE" id="PS50879"/>
    </source>
</evidence>
<evidence type="ECO:0000256" key="3">
    <source>
        <dbReference type="ARBA" id="ARBA00005300"/>
    </source>
</evidence>
<dbReference type="GO" id="GO:0043137">
    <property type="term" value="P:DNA replication, removal of RNA primer"/>
    <property type="evidence" value="ECO:0007669"/>
    <property type="project" value="TreeGrafter"/>
</dbReference>
<comment type="similarity">
    <text evidence="3">Belongs to the RNase H family.</text>
</comment>
<accession>A0A1Z2SFI5</accession>
<evidence type="ECO:0000313" key="12">
    <source>
        <dbReference type="EMBL" id="ASA55915.1"/>
    </source>
</evidence>
<comment type="catalytic activity">
    <reaction evidence="1">
        <text>Endonucleolytic cleavage to 5'-phosphomonoester.</text>
        <dbReference type="EC" id="3.1.26.4"/>
    </reaction>
</comment>
<dbReference type="InterPro" id="IPR050092">
    <property type="entry name" value="RNase_H"/>
</dbReference>
<dbReference type="SUPFAM" id="SSF53098">
    <property type="entry name" value="Ribonuclease H-like"/>
    <property type="match status" value="1"/>
</dbReference>
<keyword evidence="6" id="KW-0540">Nuclease</keyword>
<sequence length="148" mass="16812">MSYSIYVDGAAPNNQHGCTRGGIGLVVMDEDNDIVHEESITIDRDTDCAELELLAFIEGLEYAEDGDVIYSDSDYCVKGFNIWMDDWKDRGWRKANKKQVKHRQLWKQVDELRSRKYVEVLKVKAHSGVRGNEIADSLAVDAARSDID</sequence>
<feature type="domain" description="RNase H type-1" evidence="11">
    <location>
        <begin position="1"/>
        <end position="144"/>
    </location>
</feature>
<organism evidence="12 13">
    <name type="scientific">Vibrio gazogenes</name>
    <dbReference type="NCBI Taxonomy" id="687"/>
    <lineage>
        <taxon>Bacteria</taxon>
        <taxon>Pseudomonadati</taxon>
        <taxon>Pseudomonadota</taxon>
        <taxon>Gammaproteobacteria</taxon>
        <taxon>Vibrionales</taxon>
        <taxon>Vibrionaceae</taxon>
        <taxon>Vibrio</taxon>
    </lineage>
</organism>
<dbReference type="NCBIfam" id="NF006433">
    <property type="entry name" value="PRK08719.1"/>
    <property type="match status" value="1"/>
</dbReference>
<protein>
    <recommendedName>
        <fullName evidence="5">ribonuclease H</fullName>
        <ecNumber evidence="5">3.1.26.4</ecNumber>
    </recommendedName>
</protein>